<sequence length="373" mass="37357">MSIAEGADDGGPASAGGCTPGAAVGELGEEALLAAFTPLLPQAEQEVVPSGDDCAVVAAPDGRFCVSTDVLVQGEHFRTDWSTARDIGARAAAQNLADIAAMGAHPTALVVSLVLPRTTPVAWVQDLARGFADACRGTGAGVVGGDLSVGERVVIAVTVHGDLGGRRPVLRSGARAGDVVVHAGTLGRSAAGLALLQAGLDDRAGGWGEAAAAARTGIVSECLAVYRAPSPPLSAGPALADAGATAMLDVSDGLLRDAGRIARASGVVVEIAEPDDASGAGRVGLSADLAALEPVAGMLREDVVAARALARQWVLTGGEDHGLLATFAPTAVRELPTSARVIGAVRARRVGEEAGVLLGGRVPEQLGWDHFRA</sequence>
<dbReference type="Gene3D" id="3.30.1330.10">
    <property type="entry name" value="PurM-like, N-terminal domain"/>
    <property type="match status" value="1"/>
</dbReference>
<dbReference type="SUPFAM" id="SSF56042">
    <property type="entry name" value="PurM C-terminal domain-like"/>
    <property type="match status" value="1"/>
</dbReference>
<keyword evidence="1" id="KW-0547">Nucleotide-binding</keyword>
<accession>A0A1G9WE57</accession>
<comment type="catalytic activity">
    <reaction evidence="1">
        <text>thiamine phosphate + ATP = thiamine diphosphate + ADP</text>
        <dbReference type="Rhea" id="RHEA:15913"/>
        <dbReference type="ChEBI" id="CHEBI:30616"/>
        <dbReference type="ChEBI" id="CHEBI:37575"/>
        <dbReference type="ChEBI" id="CHEBI:58937"/>
        <dbReference type="ChEBI" id="CHEBI:456216"/>
        <dbReference type="EC" id="2.7.4.16"/>
    </reaction>
</comment>
<feature type="binding site" evidence="1">
    <location>
        <position position="98"/>
    </location>
    <ligand>
        <name>Mg(2+)</name>
        <dbReference type="ChEBI" id="CHEBI:18420"/>
        <label>3</label>
    </ligand>
</feature>
<dbReference type="SUPFAM" id="SSF55326">
    <property type="entry name" value="PurM N-terminal domain-like"/>
    <property type="match status" value="1"/>
</dbReference>
<dbReference type="GO" id="GO:0009229">
    <property type="term" value="P:thiamine diphosphate biosynthetic process"/>
    <property type="evidence" value="ECO:0007669"/>
    <property type="project" value="UniProtKB-UniRule"/>
</dbReference>
<dbReference type="InterPro" id="IPR036676">
    <property type="entry name" value="PurM-like_C_sf"/>
</dbReference>
<evidence type="ECO:0000259" key="3">
    <source>
        <dbReference type="Pfam" id="PF02769"/>
    </source>
</evidence>
<dbReference type="InterPro" id="IPR010918">
    <property type="entry name" value="PurM-like_C_dom"/>
</dbReference>
<comment type="caution">
    <text evidence="1">Lacks conserved residue(s) required for the propagation of feature annotation.</text>
</comment>
<dbReference type="NCBIfam" id="TIGR01379">
    <property type="entry name" value="thiL"/>
    <property type="match status" value="1"/>
</dbReference>
<gene>
    <name evidence="1" type="primary">thiL</name>
    <name evidence="4" type="ORF">SAMN04487766_107102</name>
</gene>
<dbReference type="Proteomes" id="UP000199671">
    <property type="component" value="Unassembled WGS sequence"/>
</dbReference>
<evidence type="ECO:0000313" key="5">
    <source>
        <dbReference type="Proteomes" id="UP000199671"/>
    </source>
</evidence>
<organism evidence="4 5">
    <name type="scientific">Actinomyces ruminicola</name>
    <dbReference type="NCBI Taxonomy" id="332524"/>
    <lineage>
        <taxon>Bacteria</taxon>
        <taxon>Bacillati</taxon>
        <taxon>Actinomycetota</taxon>
        <taxon>Actinomycetes</taxon>
        <taxon>Actinomycetales</taxon>
        <taxon>Actinomycetaceae</taxon>
        <taxon>Actinomyces</taxon>
    </lineage>
</organism>
<dbReference type="GO" id="GO:0005524">
    <property type="term" value="F:ATP binding"/>
    <property type="evidence" value="ECO:0007669"/>
    <property type="project" value="UniProtKB-UniRule"/>
</dbReference>
<feature type="binding site" evidence="1">
    <location>
        <position position="69"/>
    </location>
    <ligand>
        <name>Mg(2+)</name>
        <dbReference type="ChEBI" id="CHEBI:18420"/>
        <label>1</label>
    </ligand>
</feature>
<dbReference type="RefSeq" id="WP_092610293.1">
    <property type="nucleotide sequence ID" value="NZ_FNHU01000007.1"/>
</dbReference>
<proteinExistence type="inferred from homology"/>
<comment type="pathway">
    <text evidence="1">Cofactor biosynthesis; thiamine diphosphate biosynthesis; thiamine diphosphate from thiamine phosphate: step 1/1.</text>
</comment>
<feature type="domain" description="PurM-like C-terminal" evidence="3">
    <location>
        <begin position="175"/>
        <end position="274"/>
    </location>
</feature>
<feature type="binding site" evidence="1">
    <location>
        <position position="53"/>
    </location>
    <ligand>
        <name>Mg(2+)</name>
        <dbReference type="ChEBI" id="CHEBI:18420"/>
        <label>4</label>
    </ligand>
</feature>
<feature type="binding site" evidence="1">
    <location>
        <position position="98"/>
    </location>
    <ligand>
        <name>Mg(2+)</name>
        <dbReference type="ChEBI" id="CHEBI:18420"/>
        <label>4</label>
    </ligand>
</feature>
<feature type="binding site" evidence="1">
    <location>
        <position position="249"/>
    </location>
    <ligand>
        <name>Mg(2+)</name>
        <dbReference type="ChEBI" id="CHEBI:18420"/>
        <label>3</label>
    </ligand>
</feature>
<comment type="function">
    <text evidence="1">Catalyzes the ATP-dependent phosphorylation of thiamine-monophosphate (TMP) to form thiamine-pyrophosphate (TPP), the active form of vitamin B1.</text>
</comment>
<feature type="binding site" evidence="1">
    <location>
        <position position="251"/>
    </location>
    <ligand>
        <name>ATP</name>
        <dbReference type="ChEBI" id="CHEBI:30616"/>
    </ligand>
</feature>
<feature type="binding site" evidence="1">
    <location>
        <position position="368"/>
    </location>
    <ligand>
        <name>substrate</name>
    </ligand>
</feature>
<dbReference type="InterPro" id="IPR006283">
    <property type="entry name" value="ThiL-like"/>
</dbReference>
<keyword evidence="1" id="KW-0784">Thiamine biosynthesis</keyword>
<reference evidence="4 5" key="1">
    <citation type="submission" date="2016-10" db="EMBL/GenBank/DDBJ databases">
        <authorList>
            <person name="de Groot N.N."/>
        </authorList>
    </citation>
    <scope>NUCLEOTIDE SEQUENCE [LARGE SCALE GENOMIC DNA]</scope>
    <source>
        <strain evidence="4 5">KPR-7B</strain>
    </source>
</reference>
<feature type="binding site" evidence="1">
    <location>
        <begin position="145"/>
        <end position="146"/>
    </location>
    <ligand>
        <name>ATP</name>
        <dbReference type="ChEBI" id="CHEBI:30616"/>
    </ligand>
</feature>
<dbReference type="InterPro" id="IPR036921">
    <property type="entry name" value="PurM-like_N_sf"/>
</dbReference>
<dbReference type="EC" id="2.7.4.16" evidence="1"/>
<comment type="miscellaneous">
    <text evidence="1">Reaction mechanism of ThiL seems to utilize a direct, inline transfer of the gamma-phosphate of ATP to TMP rather than a phosphorylated enzyme intermediate.</text>
</comment>
<dbReference type="CDD" id="cd02194">
    <property type="entry name" value="ThiL"/>
    <property type="match status" value="1"/>
</dbReference>
<comment type="similarity">
    <text evidence="1">Belongs to the thiamine-monophosphate kinase family.</text>
</comment>
<feature type="binding site" evidence="1">
    <location>
        <position position="171"/>
    </location>
    <ligand>
        <name>ATP</name>
        <dbReference type="ChEBI" id="CHEBI:30616"/>
    </ligand>
</feature>
<dbReference type="InterPro" id="IPR016188">
    <property type="entry name" value="PurM-like_N"/>
</dbReference>
<dbReference type="AlphaFoldDB" id="A0A1G9WE57"/>
<feature type="binding site" evidence="1">
    <location>
        <position position="53"/>
    </location>
    <ligand>
        <name>Mg(2+)</name>
        <dbReference type="ChEBI" id="CHEBI:18420"/>
        <label>3</label>
    </ligand>
</feature>
<keyword evidence="1" id="KW-0460">Magnesium</keyword>
<dbReference type="GO" id="GO:0000287">
    <property type="term" value="F:magnesium ion binding"/>
    <property type="evidence" value="ECO:0007669"/>
    <property type="project" value="UniProtKB-UniRule"/>
</dbReference>
<feature type="binding site" evidence="1">
    <location>
        <position position="76"/>
    </location>
    <ligand>
        <name>substrate</name>
    </ligand>
</feature>
<feature type="binding site" evidence="1">
    <location>
        <position position="252"/>
    </location>
    <ligand>
        <name>Mg(2+)</name>
        <dbReference type="ChEBI" id="CHEBI:18420"/>
        <label>5</label>
    </ligand>
</feature>
<keyword evidence="1" id="KW-0067">ATP-binding</keyword>
<protein>
    <recommendedName>
        <fullName evidence="1">Thiamine-monophosphate kinase</fullName>
        <shortName evidence="1">TMP kinase</shortName>
        <shortName evidence="1">Thiamine-phosphate kinase</shortName>
        <ecNumber evidence="1">2.7.4.16</ecNumber>
    </recommendedName>
</protein>
<evidence type="ECO:0000259" key="2">
    <source>
        <dbReference type="Pfam" id="PF00586"/>
    </source>
</evidence>
<feature type="binding site" evidence="1">
    <location>
        <position position="67"/>
    </location>
    <ligand>
        <name>Mg(2+)</name>
        <dbReference type="ChEBI" id="CHEBI:18420"/>
        <label>4</label>
    </ligand>
</feature>
<dbReference type="Gene3D" id="3.90.650.10">
    <property type="entry name" value="PurM-like C-terminal domain"/>
    <property type="match status" value="1"/>
</dbReference>
<dbReference type="OrthoDB" id="9802811at2"/>
<feature type="domain" description="PurM-like N-terminal" evidence="2">
    <location>
        <begin position="51"/>
        <end position="161"/>
    </location>
</feature>
<feature type="binding site" evidence="1">
    <location>
        <position position="146"/>
    </location>
    <ligand>
        <name>Mg(2+)</name>
        <dbReference type="ChEBI" id="CHEBI:18420"/>
        <label>1</label>
    </ligand>
</feature>
<dbReference type="PANTHER" id="PTHR30270">
    <property type="entry name" value="THIAMINE-MONOPHOSPHATE KINASE"/>
    <property type="match status" value="1"/>
</dbReference>
<dbReference type="PANTHER" id="PTHR30270:SF0">
    <property type="entry name" value="THIAMINE-MONOPHOSPHATE KINASE"/>
    <property type="match status" value="1"/>
</dbReference>
<dbReference type="PIRSF" id="PIRSF005303">
    <property type="entry name" value="Thiam_monoph_kin"/>
    <property type="match status" value="1"/>
</dbReference>
<evidence type="ECO:0000256" key="1">
    <source>
        <dbReference type="HAMAP-Rule" id="MF_02128"/>
    </source>
</evidence>
<name>A0A1G9WE57_9ACTO</name>
<dbReference type="GO" id="GO:0009228">
    <property type="term" value="P:thiamine biosynthetic process"/>
    <property type="evidence" value="ECO:0007669"/>
    <property type="project" value="UniProtKB-KW"/>
</dbReference>
<keyword evidence="1 4" id="KW-0418">Kinase</keyword>
<dbReference type="Pfam" id="PF00586">
    <property type="entry name" value="AIRS"/>
    <property type="match status" value="1"/>
</dbReference>
<dbReference type="EMBL" id="FNHU01000007">
    <property type="protein sequence ID" value="SDM82778.1"/>
    <property type="molecule type" value="Genomic_DNA"/>
</dbReference>
<dbReference type="Pfam" id="PF02769">
    <property type="entry name" value="AIRS_C"/>
    <property type="match status" value="1"/>
</dbReference>
<keyword evidence="1" id="KW-0808">Transferase</keyword>
<dbReference type="HAMAP" id="MF_02128">
    <property type="entry name" value="TMP_kinase"/>
    <property type="match status" value="1"/>
</dbReference>
<feature type="binding site" evidence="1">
    <location>
        <position position="98"/>
    </location>
    <ligand>
        <name>Mg(2+)</name>
        <dbReference type="ChEBI" id="CHEBI:18420"/>
        <label>2</label>
    </ligand>
</feature>
<feature type="binding site" evidence="1">
    <location>
        <position position="68"/>
    </location>
    <ligand>
        <name>Mg(2+)</name>
        <dbReference type="ChEBI" id="CHEBI:18420"/>
        <label>1</label>
    </ligand>
</feature>
<feature type="binding site" evidence="1">
    <location>
        <position position="69"/>
    </location>
    <ligand>
        <name>Mg(2+)</name>
        <dbReference type="ChEBI" id="CHEBI:18420"/>
        <label>2</label>
    </ligand>
</feature>
<dbReference type="GO" id="GO:0009030">
    <property type="term" value="F:thiamine-phosphate kinase activity"/>
    <property type="evidence" value="ECO:0007669"/>
    <property type="project" value="UniProtKB-UniRule"/>
</dbReference>
<dbReference type="NCBIfam" id="NF004351">
    <property type="entry name" value="PRK05731.1-4"/>
    <property type="match status" value="1"/>
</dbReference>
<dbReference type="UniPathway" id="UPA00060">
    <property type="reaction ID" value="UER00142"/>
</dbReference>
<feature type="binding site" evidence="1">
    <location>
        <position position="319"/>
    </location>
    <ligand>
        <name>substrate</name>
    </ligand>
</feature>
<evidence type="ECO:0000313" key="4">
    <source>
        <dbReference type="EMBL" id="SDM82778.1"/>
    </source>
</evidence>
<keyword evidence="1" id="KW-0479">Metal-binding</keyword>